<dbReference type="SMART" id="SM00138">
    <property type="entry name" value="MeTrc"/>
    <property type="match status" value="1"/>
</dbReference>
<dbReference type="PANTHER" id="PTHR24422:SF10">
    <property type="entry name" value="CHEMOTAXIS PROTEIN METHYLTRANSFERASE 2"/>
    <property type="match status" value="1"/>
</dbReference>
<dbReference type="GO" id="GO:0032259">
    <property type="term" value="P:methylation"/>
    <property type="evidence" value="ECO:0007669"/>
    <property type="project" value="UniProtKB-KW"/>
</dbReference>
<comment type="catalytic activity">
    <reaction evidence="1">
        <text>L-glutamyl-[protein] + S-adenosyl-L-methionine = [protein]-L-glutamate 5-O-methyl ester + S-adenosyl-L-homocysteine</text>
        <dbReference type="Rhea" id="RHEA:24452"/>
        <dbReference type="Rhea" id="RHEA-COMP:10208"/>
        <dbReference type="Rhea" id="RHEA-COMP:10311"/>
        <dbReference type="ChEBI" id="CHEBI:29973"/>
        <dbReference type="ChEBI" id="CHEBI:57856"/>
        <dbReference type="ChEBI" id="CHEBI:59789"/>
        <dbReference type="ChEBI" id="CHEBI:82795"/>
        <dbReference type="EC" id="2.1.1.80"/>
    </reaction>
</comment>
<dbReference type="Gene3D" id="3.40.50.150">
    <property type="entry name" value="Vaccinia Virus protein VP39"/>
    <property type="match status" value="1"/>
</dbReference>
<evidence type="ECO:0000256" key="2">
    <source>
        <dbReference type="ARBA" id="ARBA00012534"/>
    </source>
</evidence>
<keyword evidence="4 7" id="KW-0808">Transferase</keyword>
<proteinExistence type="predicted"/>
<dbReference type="Pfam" id="PF01739">
    <property type="entry name" value="CheR"/>
    <property type="match status" value="1"/>
</dbReference>
<evidence type="ECO:0000256" key="4">
    <source>
        <dbReference type="ARBA" id="ARBA00022679"/>
    </source>
</evidence>
<dbReference type="SUPFAM" id="SSF53335">
    <property type="entry name" value="S-adenosyl-L-methionine-dependent methyltransferases"/>
    <property type="match status" value="1"/>
</dbReference>
<dbReference type="InterPro" id="IPR036804">
    <property type="entry name" value="CheR_N_sf"/>
</dbReference>
<gene>
    <name evidence="7" type="ORF">ENR15_03345</name>
</gene>
<protein>
    <recommendedName>
        <fullName evidence="2">protein-glutamate O-methyltransferase</fullName>
        <ecNumber evidence="2">2.1.1.80</ecNumber>
    </recommendedName>
</protein>
<feature type="domain" description="CheR-type methyltransferase" evidence="6">
    <location>
        <begin position="3"/>
        <end position="289"/>
    </location>
</feature>
<dbReference type="SUPFAM" id="SSF47757">
    <property type="entry name" value="Chemotaxis receptor methyltransferase CheR, N-terminal domain"/>
    <property type="match status" value="1"/>
</dbReference>
<dbReference type="AlphaFoldDB" id="A0A7C3VEU0"/>
<name>A0A7C3VEU0_9CYAN</name>
<evidence type="ECO:0000313" key="7">
    <source>
        <dbReference type="EMBL" id="HGF99713.1"/>
    </source>
</evidence>
<dbReference type="InterPro" id="IPR022642">
    <property type="entry name" value="CheR_C"/>
</dbReference>
<evidence type="ECO:0000259" key="6">
    <source>
        <dbReference type="PROSITE" id="PS50123"/>
    </source>
</evidence>
<dbReference type="InterPro" id="IPR000780">
    <property type="entry name" value="CheR_MeTrfase"/>
</dbReference>
<evidence type="ECO:0000256" key="5">
    <source>
        <dbReference type="ARBA" id="ARBA00022691"/>
    </source>
</evidence>
<dbReference type="InterPro" id="IPR050903">
    <property type="entry name" value="Bact_Chemotaxis_MeTrfase"/>
</dbReference>
<comment type="caution">
    <text evidence="7">The sequence shown here is derived from an EMBL/GenBank/DDBJ whole genome shotgun (WGS) entry which is preliminary data.</text>
</comment>
<dbReference type="EMBL" id="DSPX01000032">
    <property type="protein sequence ID" value="HGF99713.1"/>
    <property type="molecule type" value="Genomic_DNA"/>
</dbReference>
<dbReference type="Gene3D" id="1.10.155.10">
    <property type="entry name" value="Chemotaxis receptor methyltransferase CheR, N-terminal domain"/>
    <property type="match status" value="1"/>
</dbReference>
<evidence type="ECO:0000256" key="3">
    <source>
        <dbReference type="ARBA" id="ARBA00022603"/>
    </source>
</evidence>
<keyword evidence="3 7" id="KW-0489">Methyltransferase</keyword>
<dbReference type="GO" id="GO:0008983">
    <property type="term" value="F:protein-glutamate O-methyltransferase activity"/>
    <property type="evidence" value="ECO:0007669"/>
    <property type="project" value="UniProtKB-EC"/>
</dbReference>
<accession>A0A7C3VEU0</accession>
<evidence type="ECO:0000256" key="1">
    <source>
        <dbReference type="ARBA" id="ARBA00001541"/>
    </source>
</evidence>
<dbReference type="PROSITE" id="PS50123">
    <property type="entry name" value="CHER"/>
    <property type="match status" value="1"/>
</dbReference>
<reference evidence="7" key="1">
    <citation type="journal article" date="2020" name="mSystems">
        <title>Genome- and Community-Level Interaction Insights into Carbon Utilization and Element Cycling Functions of Hydrothermarchaeota in Hydrothermal Sediment.</title>
        <authorList>
            <person name="Zhou Z."/>
            <person name="Liu Y."/>
            <person name="Xu W."/>
            <person name="Pan J."/>
            <person name="Luo Z.H."/>
            <person name="Li M."/>
        </authorList>
    </citation>
    <scope>NUCLEOTIDE SEQUENCE [LARGE SCALE GENOMIC DNA]</scope>
    <source>
        <strain evidence="7">SpSt-374</strain>
    </source>
</reference>
<dbReference type="InterPro" id="IPR029063">
    <property type="entry name" value="SAM-dependent_MTases_sf"/>
</dbReference>
<organism evidence="7">
    <name type="scientific">Planktothricoides sp. SpSt-374</name>
    <dbReference type="NCBI Taxonomy" id="2282167"/>
    <lineage>
        <taxon>Bacteria</taxon>
        <taxon>Bacillati</taxon>
        <taxon>Cyanobacteriota</taxon>
        <taxon>Cyanophyceae</taxon>
        <taxon>Oscillatoriophycideae</taxon>
        <taxon>Oscillatoriales</taxon>
        <taxon>Oscillatoriaceae</taxon>
        <taxon>Planktothricoides</taxon>
    </lineage>
</organism>
<keyword evidence="5" id="KW-0949">S-adenosyl-L-methionine</keyword>
<dbReference type="EC" id="2.1.1.80" evidence="2"/>
<sequence length="289" mass="33416">MKFIPNQLILSDKIFTLLRDLIHSHGGIYYADNQKEVLADKLGVRVIERGFDSFLDYFYYLKYDNNTAEEWKNVMDSLAVSETFFNREYDQIKALAELFVPQYFDRDNRLKLWRDIPNRSLRIWCAACATGEEPISIAMALNENGWFERAPITIYGTDASQGAVNKAKMGLYGQRSFRNFPPELQHKYFTQEGEGCWRVVPEIHSRIHWGTVNLRSQPEAEALASSPIIFCRNVFIYFSDDAIRETVGMFAKFMPEPAYLFVAASESLLRLTTDFDLQQIGGAFVYVKK</sequence>
<dbReference type="PANTHER" id="PTHR24422">
    <property type="entry name" value="CHEMOTAXIS PROTEIN METHYLTRANSFERASE"/>
    <property type="match status" value="1"/>
</dbReference>